<keyword evidence="3 7" id="KW-0456">Lyase</keyword>
<evidence type="ECO:0000256" key="3">
    <source>
        <dbReference type="ARBA" id="ARBA00023239"/>
    </source>
</evidence>
<dbReference type="SUPFAM" id="SSF51569">
    <property type="entry name" value="Aldolase"/>
    <property type="match status" value="1"/>
</dbReference>
<feature type="active site" description="Schiff-base intermediate with acetaldehyde" evidence="7">
    <location>
        <position position="162"/>
    </location>
</feature>
<comment type="similarity">
    <text evidence="1 7">Belongs to the DeoC/FbaB aldolase family. DeoC type 1 subfamily.</text>
</comment>
<comment type="catalytic activity">
    <reaction evidence="5 7">
        <text>2-deoxy-D-ribose 5-phosphate = D-glyceraldehyde 3-phosphate + acetaldehyde</text>
        <dbReference type="Rhea" id="RHEA:12821"/>
        <dbReference type="ChEBI" id="CHEBI:15343"/>
        <dbReference type="ChEBI" id="CHEBI:59776"/>
        <dbReference type="ChEBI" id="CHEBI:62877"/>
        <dbReference type="EC" id="4.1.2.4"/>
    </reaction>
</comment>
<accession>A0A3B0CTG4</accession>
<dbReference type="CDD" id="cd00959">
    <property type="entry name" value="DeoC"/>
    <property type="match status" value="1"/>
</dbReference>
<evidence type="ECO:0000256" key="6">
    <source>
        <dbReference type="ARBA" id="ARBA00056337"/>
    </source>
</evidence>
<dbReference type="EMBL" id="RBAH01000001">
    <property type="protein sequence ID" value="RKN86981.1"/>
    <property type="molecule type" value="Genomic_DNA"/>
</dbReference>
<evidence type="ECO:0000256" key="4">
    <source>
        <dbReference type="ARBA" id="ARBA00023270"/>
    </source>
</evidence>
<keyword evidence="2 7" id="KW-0963">Cytoplasm</keyword>
<dbReference type="PANTHER" id="PTHR10889:SF1">
    <property type="entry name" value="DEOXYRIBOSE-PHOSPHATE ALDOLASE"/>
    <property type="match status" value="1"/>
</dbReference>
<feature type="active site" description="Proton donor/acceptor" evidence="7">
    <location>
        <position position="99"/>
    </location>
</feature>
<keyword evidence="4 7" id="KW-0704">Schiff base</keyword>
<dbReference type="InterPro" id="IPR013785">
    <property type="entry name" value="Aldolase_TIM"/>
</dbReference>
<dbReference type="FunFam" id="3.20.20.70:FF:000044">
    <property type="entry name" value="Deoxyribose-phosphate aldolase"/>
    <property type="match status" value="1"/>
</dbReference>
<dbReference type="OrthoDB" id="9778711at2"/>
<name>A0A3B0CTG4_9BACL</name>
<dbReference type="GO" id="GO:0004139">
    <property type="term" value="F:deoxyribose-phosphate aldolase activity"/>
    <property type="evidence" value="ECO:0007669"/>
    <property type="project" value="UniProtKB-UniRule"/>
</dbReference>
<comment type="subcellular location">
    <subcellularLocation>
        <location evidence="7">Cytoplasm</location>
    </subcellularLocation>
</comment>
<dbReference type="Proteomes" id="UP000282311">
    <property type="component" value="Unassembled WGS sequence"/>
</dbReference>
<dbReference type="InterPro" id="IPR002915">
    <property type="entry name" value="DeoC/FbaB/LacD_aldolase"/>
</dbReference>
<dbReference type="HAMAP" id="MF_00114">
    <property type="entry name" value="DeoC_type1"/>
    <property type="match status" value="1"/>
</dbReference>
<organism evidence="8 9">
    <name type="scientific">Paenibacillus ginsengarvi</name>
    <dbReference type="NCBI Taxonomy" id="400777"/>
    <lineage>
        <taxon>Bacteria</taxon>
        <taxon>Bacillati</taxon>
        <taxon>Bacillota</taxon>
        <taxon>Bacilli</taxon>
        <taxon>Bacillales</taxon>
        <taxon>Paenibacillaceae</taxon>
        <taxon>Paenibacillus</taxon>
    </lineage>
</organism>
<keyword evidence="9" id="KW-1185">Reference proteome</keyword>
<dbReference type="PIRSF" id="PIRSF001357">
    <property type="entry name" value="DeoC"/>
    <property type="match status" value="1"/>
</dbReference>
<dbReference type="InterPro" id="IPR011343">
    <property type="entry name" value="DeoC"/>
</dbReference>
<dbReference type="Gene3D" id="3.20.20.70">
    <property type="entry name" value="Aldolase class I"/>
    <property type="match status" value="1"/>
</dbReference>
<evidence type="ECO:0000313" key="9">
    <source>
        <dbReference type="Proteomes" id="UP000282311"/>
    </source>
</evidence>
<dbReference type="EC" id="4.1.2.4" evidence="7"/>
<dbReference type="NCBIfam" id="TIGR00126">
    <property type="entry name" value="deoC"/>
    <property type="match status" value="1"/>
</dbReference>
<dbReference type="PANTHER" id="PTHR10889">
    <property type="entry name" value="DEOXYRIBOSE-PHOSPHATE ALDOLASE"/>
    <property type="match status" value="1"/>
</dbReference>
<dbReference type="GO" id="GO:0005737">
    <property type="term" value="C:cytoplasm"/>
    <property type="evidence" value="ECO:0007669"/>
    <property type="project" value="UniProtKB-SubCell"/>
</dbReference>
<evidence type="ECO:0000256" key="5">
    <source>
        <dbReference type="ARBA" id="ARBA00048791"/>
    </source>
</evidence>
<evidence type="ECO:0000313" key="8">
    <source>
        <dbReference type="EMBL" id="RKN86981.1"/>
    </source>
</evidence>
<comment type="pathway">
    <text evidence="7">Carbohydrate degradation; 2-deoxy-D-ribose 1-phosphate degradation; D-glyceraldehyde 3-phosphate and acetaldehyde from 2-deoxy-alpha-D-ribose 1-phosphate: step 2/2.</text>
</comment>
<dbReference type="GO" id="GO:0006018">
    <property type="term" value="P:2-deoxyribose 1-phosphate catabolic process"/>
    <property type="evidence" value="ECO:0007669"/>
    <property type="project" value="UniProtKB-UniRule"/>
</dbReference>
<protein>
    <recommendedName>
        <fullName evidence="7">Deoxyribose-phosphate aldolase</fullName>
        <shortName evidence="7">DERA</shortName>
        <ecNumber evidence="7">4.1.2.4</ecNumber>
    </recommendedName>
    <alternativeName>
        <fullName evidence="7">2-deoxy-D-ribose 5-phosphate aldolase</fullName>
    </alternativeName>
    <alternativeName>
        <fullName evidence="7">Phosphodeoxyriboaldolase</fullName>
        <shortName evidence="7">Deoxyriboaldolase</shortName>
    </alternativeName>
</protein>
<dbReference type="Pfam" id="PF01791">
    <property type="entry name" value="DeoC"/>
    <property type="match status" value="1"/>
</dbReference>
<dbReference type="RefSeq" id="WP_120745688.1">
    <property type="nucleotide sequence ID" value="NZ_RBAH01000001.1"/>
</dbReference>
<dbReference type="SMART" id="SM01133">
    <property type="entry name" value="DeoC"/>
    <property type="match status" value="1"/>
</dbReference>
<feature type="active site" description="Proton donor/acceptor" evidence="7">
    <location>
        <position position="191"/>
    </location>
</feature>
<dbReference type="GO" id="GO:0016052">
    <property type="term" value="P:carbohydrate catabolic process"/>
    <property type="evidence" value="ECO:0007669"/>
    <property type="project" value="TreeGrafter"/>
</dbReference>
<comment type="caution">
    <text evidence="8">The sequence shown here is derived from an EMBL/GenBank/DDBJ whole genome shotgun (WGS) entry which is preliminary data.</text>
</comment>
<dbReference type="GO" id="GO:0009264">
    <property type="term" value="P:deoxyribonucleotide catabolic process"/>
    <property type="evidence" value="ECO:0007669"/>
    <property type="project" value="UniProtKB-UniRule"/>
</dbReference>
<proteinExistence type="inferred from homology"/>
<gene>
    <name evidence="7 8" type="primary">deoC</name>
    <name evidence="8" type="ORF">D7M11_03245</name>
</gene>
<dbReference type="AlphaFoldDB" id="A0A3B0CTG4"/>
<evidence type="ECO:0000256" key="2">
    <source>
        <dbReference type="ARBA" id="ARBA00022490"/>
    </source>
</evidence>
<dbReference type="InterPro" id="IPR028581">
    <property type="entry name" value="DeoC_typeI"/>
</dbReference>
<reference evidence="8 9" key="1">
    <citation type="journal article" date="2007" name="Int. J. Syst. Evol. Microbiol.">
        <title>Paenibacillus ginsengarvi sp. nov., isolated from soil from ginseng cultivation.</title>
        <authorList>
            <person name="Yoon M.H."/>
            <person name="Ten L.N."/>
            <person name="Im W.T."/>
        </authorList>
    </citation>
    <scope>NUCLEOTIDE SEQUENCE [LARGE SCALE GENOMIC DNA]</scope>
    <source>
        <strain evidence="8 9">KCTC 13059</strain>
    </source>
</reference>
<comment type="function">
    <text evidence="6 7">Catalyzes a reversible aldol reaction between acetaldehyde and D-glyceraldehyde 3-phosphate to generate 2-deoxy-D-ribose 5-phosphate.</text>
</comment>
<evidence type="ECO:0000256" key="7">
    <source>
        <dbReference type="HAMAP-Rule" id="MF_00114"/>
    </source>
</evidence>
<sequence length="231" mass="23993">MSAAPDKFDLNRLPSYIDHTLLKAEATPEAVLKLCDEARQYGFYSVCVNSGYVADCVRYLAGSGVRVSAVVGFPLGASCSDVKAYEAARAAELGATDIDMVLAVGRLLAGDETYVRDDIRAVVEAVRGKAIVKVILETGLLNEEQKRTACRLAEEAGAHFVKTSTGFGPGGATVEDVKLMRAAVSPDIQVKASGGVRDLATALAMIEAGATRLGTSSGVAIMNGAGGVTGY</sequence>
<evidence type="ECO:0000256" key="1">
    <source>
        <dbReference type="ARBA" id="ARBA00010936"/>
    </source>
</evidence>
<dbReference type="UniPathway" id="UPA00002">
    <property type="reaction ID" value="UER00468"/>
</dbReference>